<protein>
    <submittedName>
        <fullName evidence="2">Unannotated protein</fullName>
    </submittedName>
</protein>
<reference evidence="2" key="1">
    <citation type="submission" date="2020-05" db="EMBL/GenBank/DDBJ databases">
        <authorList>
            <person name="Chiriac C."/>
            <person name="Salcher M."/>
            <person name="Ghai R."/>
            <person name="Kavagutti S V."/>
        </authorList>
    </citation>
    <scope>NUCLEOTIDE SEQUENCE</scope>
</reference>
<name>A0A6J7NHA3_9ZZZZ</name>
<accession>A0A6J7NHA3</accession>
<organism evidence="2">
    <name type="scientific">freshwater metagenome</name>
    <dbReference type="NCBI Taxonomy" id="449393"/>
    <lineage>
        <taxon>unclassified sequences</taxon>
        <taxon>metagenomes</taxon>
        <taxon>ecological metagenomes</taxon>
    </lineage>
</organism>
<dbReference type="EMBL" id="CAFBOM010000178">
    <property type="protein sequence ID" value="CAB4992506.1"/>
    <property type="molecule type" value="Genomic_DNA"/>
</dbReference>
<proteinExistence type="predicted"/>
<dbReference type="AlphaFoldDB" id="A0A6J7NHA3"/>
<evidence type="ECO:0000313" key="2">
    <source>
        <dbReference type="EMBL" id="CAB4992506.1"/>
    </source>
</evidence>
<gene>
    <name evidence="1" type="ORF">UFOPK2786_00670</name>
    <name evidence="2" type="ORF">UFOPK3957_01081</name>
</gene>
<sequence length="92" mass="9285">MPGATWAPESSSLSQVMDSGPLVSCWPLSVRTCVPHFEVIATVQASGAVVVVVSVSGVLVPHAAGADIAGLNVVTPIFDATIARIVGICGSR</sequence>
<evidence type="ECO:0000313" key="1">
    <source>
        <dbReference type="EMBL" id="CAB4739116.1"/>
    </source>
</evidence>
<dbReference type="EMBL" id="CAEZYW010000082">
    <property type="protein sequence ID" value="CAB4739116.1"/>
    <property type="molecule type" value="Genomic_DNA"/>
</dbReference>